<keyword evidence="2" id="KW-0808">Transferase</keyword>
<organism evidence="2 3">
    <name type="scientific">Tropicimonas sediminicola</name>
    <dbReference type="NCBI Taxonomy" id="1031541"/>
    <lineage>
        <taxon>Bacteria</taxon>
        <taxon>Pseudomonadati</taxon>
        <taxon>Pseudomonadota</taxon>
        <taxon>Alphaproteobacteria</taxon>
        <taxon>Rhodobacterales</taxon>
        <taxon>Roseobacteraceae</taxon>
        <taxon>Tropicimonas</taxon>
    </lineage>
</organism>
<proteinExistence type="predicted"/>
<feature type="domain" description="Phosphoribulokinase/uridine kinase" evidence="1">
    <location>
        <begin position="24"/>
        <end position="168"/>
    </location>
</feature>
<dbReference type="InterPro" id="IPR027417">
    <property type="entry name" value="P-loop_NTPase"/>
</dbReference>
<dbReference type="RefSeq" id="WP_089230565.1">
    <property type="nucleotide sequence ID" value="NZ_FZOY01000001.1"/>
</dbReference>
<accession>A0A239C325</accession>
<dbReference type="GO" id="GO:0005524">
    <property type="term" value="F:ATP binding"/>
    <property type="evidence" value="ECO:0007669"/>
    <property type="project" value="InterPro"/>
</dbReference>
<dbReference type="InterPro" id="IPR006083">
    <property type="entry name" value="PRK/URK"/>
</dbReference>
<dbReference type="Pfam" id="PF00485">
    <property type="entry name" value="PRK"/>
    <property type="match status" value="1"/>
</dbReference>
<evidence type="ECO:0000259" key="1">
    <source>
        <dbReference type="Pfam" id="PF00485"/>
    </source>
</evidence>
<dbReference type="EMBL" id="FZOY01000001">
    <property type="protein sequence ID" value="SNS14576.1"/>
    <property type="molecule type" value="Genomic_DNA"/>
</dbReference>
<keyword evidence="2" id="KW-0418">Kinase</keyword>
<keyword evidence="3" id="KW-1185">Reference proteome</keyword>
<evidence type="ECO:0000313" key="2">
    <source>
        <dbReference type="EMBL" id="SNS14576.1"/>
    </source>
</evidence>
<dbReference type="PANTHER" id="PTHR10285">
    <property type="entry name" value="URIDINE KINASE"/>
    <property type="match status" value="1"/>
</dbReference>
<dbReference type="GO" id="GO:0016301">
    <property type="term" value="F:kinase activity"/>
    <property type="evidence" value="ECO:0007669"/>
    <property type="project" value="UniProtKB-KW"/>
</dbReference>
<dbReference type="Gene3D" id="3.40.50.300">
    <property type="entry name" value="P-loop containing nucleotide triphosphate hydrolases"/>
    <property type="match status" value="1"/>
</dbReference>
<evidence type="ECO:0000313" key="3">
    <source>
        <dbReference type="Proteomes" id="UP000198426"/>
    </source>
</evidence>
<dbReference type="AlphaFoldDB" id="A0A239C325"/>
<dbReference type="OrthoDB" id="1550976at2"/>
<sequence length="205" mass="22395">MDEDRLTELAEIALSVRPSGVRSLIAIAGPPASGKSTLAARLTDRLNQHGAAAVLVPMDGFHLDNALLTARGLLHRKGAPETFDGEGFVHAVRRLREEPQVILPTFDRERDISIAGAVEIGPQDRIAVVEGNYLCFAESPWDKLAPLWDFSCFLKVGEDVLLERLIRRWLDHGLPPDAAEARARSNDLANASRINAAIGACDRIF</sequence>
<protein>
    <submittedName>
        <fullName evidence="2">Phosphoribulokinase / Uridine kinase family protein</fullName>
    </submittedName>
</protein>
<dbReference type="Proteomes" id="UP000198426">
    <property type="component" value="Unassembled WGS sequence"/>
</dbReference>
<dbReference type="SUPFAM" id="SSF52540">
    <property type="entry name" value="P-loop containing nucleoside triphosphate hydrolases"/>
    <property type="match status" value="1"/>
</dbReference>
<name>A0A239C325_9RHOB</name>
<gene>
    <name evidence="2" type="ORF">SAMN05421757_10162</name>
</gene>
<reference evidence="2 3" key="1">
    <citation type="submission" date="2017-06" db="EMBL/GenBank/DDBJ databases">
        <authorList>
            <person name="Kim H.J."/>
            <person name="Triplett B.A."/>
        </authorList>
    </citation>
    <scope>NUCLEOTIDE SEQUENCE [LARGE SCALE GENOMIC DNA]</scope>
    <source>
        <strain evidence="2 3">DSM 29339</strain>
    </source>
</reference>